<dbReference type="OrthoDB" id="2920197at2"/>
<evidence type="ECO:0000313" key="2">
    <source>
        <dbReference type="Proteomes" id="UP000198778"/>
    </source>
</evidence>
<keyword evidence="2" id="KW-1185">Reference proteome</keyword>
<dbReference type="EMBL" id="FNIL01000003">
    <property type="protein sequence ID" value="SDN76459.1"/>
    <property type="molecule type" value="Genomic_DNA"/>
</dbReference>
<name>A0A1H0E280_9BACI</name>
<dbReference type="RefSeq" id="WP_090842146.1">
    <property type="nucleotide sequence ID" value="NZ_FNIL01000003.1"/>
</dbReference>
<sequence length="93" mass="10767">MVSYIVLDDRRIYIKEFVSDAMEGKKQISVRFDVSHEDYHEITTLLYKGEFVVRVPEKELEFPAVITSYATSITNLYEQGNTGEFHLTLKSGE</sequence>
<dbReference type="AlphaFoldDB" id="A0A1H0E280"/>
<proteinExistence type="predicted"/>
<dbReference type="STRING" id="745820.SAMN04488053_103177"/>
<reference evidence="2" key="1">
    <citation type="submission" date="2016-10" db="EMBL/GenBank/DDBJ databases">
        <authorList>
            <person name="Varghese N."/>
            <person name="Submissions S."/>
        </authorList>
    </citation>
    <scope>NUCLEOTIDE SEQUENCE [LARGE SCALE GENOMIC DNA]</scope>
    <source>
        <strain evidence="2">CGMCC 1.10369</strain>
    </source>
</reference>
<accession>A0A1H0E280</accession>
<protein>
    <recommendedName>
        <fullName evidence="3">DUF3219 family protein</fullName>
    </recommendedName>
</protein>
<evidence type="ECO:0008006" key="3">
    <source>
        <dbReference type="Google" id="ProtNLM"/>
    </source>
</evidence>
<dbReference type="Gene3D" id="2.40.30.80">
    <property type="entry name" value="YkvR-like"/>
    <property type="match status" value="1"/>
</dbReference>
<dbReference type="Proteomes" id="UP000198778">
    <property type="component" value="Unassembled WGS sequence"/>
</dbReference>
<dbReference type="Pfam" id="PF11514">
    <property type="entry name" value="DUF3219"/>
    <property type="match status" value="1"/>
</dbReference>
<gene>
    <name evidence="1" type="ORF">SAMN04488053_103177</name>
</gene>
<dbReference type="SUPFAM" id="SSF159173">
    <property type="entry name" value="YkvR-like"/>
    <property type="match status" value="1"/>
</dbReference>
<evidence type="ECO:0000313" key="1">
    <source>
        <dbReference type="EMBL" id="SDN76459.1"/>
    </source>
</evidence>
<organism evidence="1 2">
    <name type="scientific">Alkalicoccus daliensis</name>
    <dbReference type="NCBI Taxonomy" id="745820"/>
    <lineage>
        <taxon>Bacteria</taxon>
        <taxon>Bacillati</taxon>
        <taxon>Bacillota</taxon>
        <taxon>Bacilli</taxon>
        <taxon>Bacillales</taxon>
        <taxon>Bacillaceae</taxon>
        <taxon>Alkalicoccus</taxon>
    </lineage>
</organism>
<dbReference type="InterPro" id="IPR021596">
    <property type="entry name" value="DUF3219"/>
</dbReference>
<dbReference type="InterPro" id="IPR023105">
    <property type="entry name" value="YkvR-like_sf"/>
</dbReference>